<accession>A0A024GVA5</accession>
<dbReference type="InterPro" id="IPR000571">
    <property type="entry name" value="Znf_CCCH"/>
</dbReference>
<dbReference type="AlphaFoldDB" id="A0A024GVA5"/>
<keyword evidence="1" id="KW-0862">Zinc</keyword>
<dbReference type="OrthoDB" id="7459479at2759"/>
<comment type="caution">
    <text evidence="3">The sequence shown here is derived from an EMBL/GenBank/DDBJ whole genome shotgun (WGS) entry which is preliminary data.</text>
</comment>
<dbReference type="EMBL" id="CAIX01000544">
    <property type="protein sequence ID" value="CCI50514.1"/>
    <property type="molecule type" value="Genomic_DNA"/>
</dbReference>
<dbReference type="Proteomes" id="UP000053237">
    <property type="component" value="Unassembled WGS sequence"/>
</dbReference>
<evidence type="ECO:0000259" key="2">
    <source>
        <dbReference type="PROSITE" id="PS50103"/>
    </source>
</evidence>
<name>A0A024GVA5_9STRA</name>
<gene>
    <name evidence="3" type="ORF">BN9_123550</name>
</gene>
<dbReference type="PANTHER" id="PTHR36971:SF3">
    <property type="entry name" value="C3H1-TYPE DOMAIN-CONTAINING PROTEIN"/>
    <property type="match status" value="1"/>
</dbReference>
<dbReference type="PANTHER" id="PTHR36971">
    <property type="entry name" value="UNNAMED PRODUCT"/>
    <property type="match status" value="1"/>
</dbReference>
<feature type="domain" description="C3H1-type" evidence="2">
    <location>
        <begin position="184"/>
        <end position="216"/>
    </location>
</feature>
<protein>
    <recommendedName>
        <fullName evidence="2">C3H1-type domain-containing protein</fullName>
    </recommendedName>
</protein>
<proteinExistence type="predicted"/>
<feature type="zinc finger region" description="C3H1-type" evidence="1">
    <location>
        <begin position="184"/>
        <end position="216"/>
    </location>
</feature>
<sequence>MIAESNITYLPMHQKPMQLTSITTLSGLIEYHKRELEALEFAPNHLTETSHHNGRLVRVRGLLFRKRKLSSVLRESCMFQRKAGPSDGLSSNSSIPDMYFVTHDLHLGDLIIVEAIIQTKSLSSSFAAKVVLDVHSVLLIEPWKAIHPSARFDAVCRESDRILHSAKVSTQVATAGKYINMVLIQGKNACKYHFNGGKNGTSCLRGADCHFWHGELDDYDKNKKIWAQKRIQQRLELSQLDGDDIDPHSKAFKAKRARIFCEWLSSTFGEKALRQGSGVVDVAGGRGEISFDLWNRRGIPTTLIDPRPLVVSKRRLKQLAKYGREQCPHIESCLTDELIAKFGKLFNSCSLLVGMHPDEATEAIVDTSLALRKPFAVVPCCVMTRKFPERRSRDGTFVATYSNFVQYLMEKDARIKTSFLPFAGQNQVLYIDSKMK</sequence>
<dbReference type="GO" id="GO:0008270">
    <property type="term" value="F:zinc ion binding"/>
    <property type="evidence" value="ECO:0007669"/>
    <property type="project" value="UniProtKB-KW"/>
</dbReference>
<dbReference type="PROSITE" id="PS50103">
    <property type="entry name" value="ZF_C3H1"/>
    <property type="match status" value="1"/>
</dbReference>
<keyword evidence="1" id="KW-0863">Zinc-finger</keyword>
<keyword evidence="4" id="KW-1185">Reference proteome</keyword>
<dbReference type="InParanoid" id="A0A024GVA5"/>
<evidence type="ECO:0000313" key="4">
    <source>
        <dbReference type="Proteomes" id="UP000053237"/>
    </source>
</evidence>
<evidence type="ECO:0000256" key="1">
    <source>
        <dbReference type="PROSITE-ProRule" id="PRU00723"/>
    </source>
</evidence>
<reference evidence="3 4" key="1">
    <citation type="submission" date="2012-05" db="EMBL/GenBank/DDBJ databases">
        <title>Recombination and specialization in a pathogen metapopulation.</title>
        <authorList>
            <person name="Gardiner A."/>
            <person name="Kemen E."/>
            <person name="Schultz-Larsen T."/>
            <person name="MacLean D."/>
            <person name="Van Oosterhout C."/>
            <person name="Jones J.D.G."/>
        </authorList>
    </citation>
    <scope>NUCLEOTIDE SEQUENCE [LARGE SCALE GENOMIC DNA]</scope>
    <source>
        <strain evidence="3 4">Ac Nc2</strain>
    </source>
</reference>
<evidence type="ECO:0000313" key="3">
    <source>
        <dbReference type="EMBL" id="CCI50514.1"/>
    </source>
</evidence>
<keyword evidence="1" id="KW-0479">Metal-binding</keyword>
<organism evidence="3 4">
    <name type="scientific">Albugo candida</name>
    <dbReference type="NCBI Taxonomy" id="65357"/>
    <lineage>
        <taxon>Eukaryota</taxon>
        <taxon>Sar</taxon>
        <taxon>Stramenopiles</taxon>
        <taxon>Oomycota</taxon>
        <taxon>Peronosporomycetes</taxon>
        <taxon>Albuginales</taxon>
        <taxon>Albuginaceae</taxon>
        <taxon>Albugo</taxon>
    </lineage>
</organism>